<dbReference type="InterPro" id="IPR017455">
    <property type="entry name" value="Znf_FYVE-rel"/>
</dbReference>
<evidence type="ECO:0000259" key="5">
    <source>
        <dbReference type="PROSITE" id="PS50178"/>
    </source>
</evidence>
<dbReference type="SMART" id="SM00064">
    <property type="entry name" value="FYVE"/>
    <property type="match status" value="1"/>
</dbReference>
<reference evidence="6" key="2">
    <citation type="journal article" date="2023" name="Microbiol Resour">
        <title>Decontamination and Annotation of the Draft Genome Sequence of the Oomycete Lagenidium giganteum ARSEF 373.</title>
        <authorList>
            <person name="Morgan W.R."/>
            <person name="Tartar A."/>
        </authorList>
    </citation>
    <scope>NUCLEOTIDE SEQUENCE</scope>
    <source>
        <strain evidence="6">ARSEF 373</strain>
    </source>
</reference>
<dbReference type="GO" id="GO:0008270">
    <property type="term" value="F:zinc ion binding"/>
    <property type="evidence" value="ECO:0007669"/>
    <property type="project" value="UniProtKB-KW"/>
</dbReference>
<dbReference type="Gene3D" id="3.30.40.10">
    <property type="entry name" value="Zinc/RING finger domain, C3HC4 (zinc finger)"/>
    <property type="match status" value="1"/>
</dbReference>
<dbReference type="InterPro" id="IPR000306">
    <property type="entry name" value="Znf_FYVE"/>
</dbReference>
<dbReference type="InterPro" id="IPR013083">
    <property type="entry name" value="Znf_RING/FYVE/PHD"/>
</dbReference>
<keyword evidence="2 4" id="KW-0863">Zinc-finger</keyword>
<dbReference type="Pfam" id="PF01363">
    <property type="entry name" value="FYVE"/>
    <property type="match status" value="1"/>
</dbReference>
<proteinExistence type="predicted"/>
<evidence type="ECO:0000256" key="4">
    <source>
        <dbReference type="PROSITE-ProRule" id="PRU00091"/>
    </source>
</evidence>
<sequence>MSLGGDGLLVQLSNQKKLYLSNEILYQEAVSPVAVMRAVMAKGLDPPMWRRKLDKDDLELYETPGVLAGNIWQEMKEYAVAAKLELNCHLNEVFNIMVSDETNEFEGVMRGMFGKKFKKGSILHRFDDENAHTKVLVKSATFANSLTKDLEICFVDYRVRNPETKSVTRVIKSLPKEFHERLVKNSVLGGAKQIMACFHAEQVGPDKTRLFVYSSCAVDDETNGKQVGNMDKPMHFISAMVKSSSNIEEIIRRRRLGYQSYIYLSSKILPRGVKNCKVCDKTFGVLRIEHFCQLCGYRTCSSCSEVVDVEPKPGLLRSNRVCKKCEEIMKNCVFDDEDLDLLGSMPVSDIAASQTPGQTQATSNKLVLAKLRTNSQHEDESTKLVEFLFSADPAKQTFAMEHFGINNASGSLAVIEQIVRHHISQPVRYSVAECLFAEADGKREYLLNFEDGLRIPDAPPGLHEHVRRDSIARLQLTGESFNAEPFQVLCEIAAKVMECRMAYISVVTKDMQYAIAQYNMPLKKLPRKETLCAYALTSDQPFLVRNAFHDIRFREFFCVARTGIHFFASFPVDAPASVGGGIVAALVVADKDPKKVITNRQYSRMITLSKMVTDLMGTLPLSQ</sequence>
<keyword evidence="3" id="KW-0862">Zinc</keyword>
<dbReference type="EMBL" id="DAKRPA010000214">
    <property type="protein sequence ID" value="DAZ95211.1"/>
    <property type="molecule type" value="Genomic_DNA"/>
</dbReference>
<comment type="caution">
    <text evidence="6">The sequence shown here is derived from an EMBL/GenBank/DDBJ whole genome shotgun (WGS) entry which is preliminary data.</text>
</comment>
<evidence type="ECO:0000313" key="7">
    <source>
        <dbReference type="Proteomes" id="UP001146120"/>
    </source>
</evidence>
<reference evidence="6" key="1">
    <citation type="submission" date="2022-11" db="EMBL/GenBank/DDBJ databases">
        <authorList>
            <person name="Morgan W.R."/>
            <person name="Tartar A."/>
        </authorList>
    </citation>
    <scope>NUCLEOTIDE SEQUENCE</scope>
    <source>
        <strain evidence="6">ARSEF 373</strain>
    </source>
</reference>
<dbReference type="SUPFAM" id="SSF55781">
    <property type="entry name" value="GAF domain-like"/>
    <property type="match status" value="1"/>
</dbReference>
<dbReference type="Gene3D" id="3.30.450.40">
    <property type="match status" value="1"/>
</dbReference>
<dbReference type="PROSITE" id="PS50178">
    <property type="entry name" value="ZF_FYVE"/>
    <property type="match status" value="1"/>
</dbReference>
<evidence type="ECO:0000256" key="2">
    <source>
        <dbReference type="ARBA" id="ARBA00022771"/>
    </source>
</evidence>
<dbReference type="PANTHER" id="PTHR43102:SF2">
    <property type="entry name" value="GAF DOMAIN-CONTAINING PROTEIN"/>
    <property type="match status" value="1"/>
</dbReference>
<keyword evidence="1" id="KW-0479">Metal-binding</keyword>
<dbReference type="SUPFAM" id="SSF57903">
    <property type="entry name" value="FYVE/PHD zinc finger"/>
    <property type="match status" value="1"/>
</dbReference>
<dbReference type="Proteomes" id="UP001146120">
    <property type="component" value="Unassembled WGS sequence"/>
</dbReference>
<dbReference type="InterPro" id="IPR029016">
    <property type="entry name" value="GAF-like_dom_sf"/>
</dbReference>
<evidence type="ECO:0000313" key="6">
    <source>
        <dbReference type="EMBL" id="DAZ95211.1"/>
    </source>
</evidence>
<accession>A0AAV2YP16</accession>
<dbReference type="AlphaFoldDB" id="A0AAV2YP16"/>
<dbReference type="CDD" id="cd00065">
    <property type="entry name" value="FYVE_like_SF"/>
    <property type="match status" value="1"/>
</dbReference>
<feature type="domain" description="FYVE-type" evidence="5">
    <location>
        <begin position="270"/>
        <end position="330"/>
    </location>
</feature>
<protein>
    <recommendedName>
        <fullName evidence="5">FYVE-type domain-containing protein</fullName>
    </recommendedName>
</protein>
<evidence type="ECO:0000256" key="3">
    <source>
        <dbReference type="ARBA" id="ARBA00022833"/>
    </source>
</evidence>
<evidence type="ECO:0000256" key="1">
    <source>
        <dbReference type="ARBA" id="ARBA00022723"/>
    </source>
</evidence>
<dbReference type="PANTHER" id="PTHR43102">
    <property type="entry name" value="SLR1143 PROTEIN"/>
    <property type="match status" value="1"/>
</dbReference>
<organism evidence="6 7">
    <name type="scientific">Lagenidium giganteum</name>
    <dbReference type="NCBI Taxonomy" id="4803"/>
    <lineage>
        <taxon>Eukaryota</taxon>
        <taxon>Sar</taxon>
        <taxon>Stramenopiles</taxon>
        <taxon>Oomycota</taxon>
        <taxon>Peronosporomycetes</taxon>
        <taxon>Pythiales</taxon>
        <taxon>Pythiaceae</taxon>
    </lineage>
</organism>
<keyword evidence="7" id="KW-1185">Reference proteome</keyword>
<gene>
    <name evidence="6" type="ORF">N0F65_013056</name>
</gene>
<dbReference type="InterPro" id="IPR011011">
    <property type="entry name" value="Znf_FYVE_PHD"/>
</dbReference>
<name>A0AAV2YP16_9STRA</name>